<name>A0A1H9ISY3_9LACT</name>
<keyword evidence="4" id="KW-1185">Reference proteome</keyword>
<feature type="transmembrane region" description="Helical" evidence="1">
    <location>
        <begin position="73"/>
        <end position="92"/>
    </location>
</feature>
<protein>
    <submittedName>
        <fullName evidence="3">EAL domain, c-di-GMP-specific phosphodiesterase class I (Or its enzymatically inactive variant)</fullName>
    </submittedName>
</protein>
<feature type="transmembrane region" description="Helical" evidence="1">
    <location>
        <begin position="146"/>
        <end position="164"/>
    </location>
</feature>
<dbReference type="InterPro" id="IPR001633">
    <property type="entry name" value="EAL_dom"/>
</dbReference>
<dbReference type="InterPro" id="IPR050706">
    <property type="entry name" value="Cyclic-di-GMP_PDE-like"/>
</dbReference>
<dbReference type="PANTHER" id="PTHR33121">
    <property type="entry name" value="CYCLIC DI-GMP PHOSPHODIESTERASE PDEF"/>
    <property type="match status" value="1"/>
</dbReference>
<dbReference type="RefSeq" id="WP_089746118.1">
    <property type="nucleotide sequence ID" value="NZ_FOGF01000006.1"/>
</dbReference>
<dbReference type="InterPro" id="IPR035919">
    <property type="entry name" value="EAL_sf"/>
</dbReference>
<dbReference type="PANTHER" id="PTHR33121:SF79">
    <property type="entry name" value="CYCLIC DI-GMP PHOSPHODIESTERASE PDED-RELATED"/>
    <property type="match status" value="1"/>
</dbReference>
<dbReference type="CDD" id="cd01948">
    <property type="entry name" value="EAL"/>
    <property type="match status" value="1"/>
</dbReference>
<feature type="transmembrane region" description="Helical" evidence="1">
    <location>
        <begin position="6"/>
        <end position="23"/>
    </location>
</feature>
<reference evidence="3 4" key="1">
    <citation type="submission" date="2016-10" db="EMBL/GenBank/DDBJ databases">
        <authorList>
            <person name="de Groot N.N."/>
        </authorList>
    </citation>
    <scope>NUCLEOTIDE SEQUENCE [LARGE SCALE GENOMIC DNA]</scope>
    <source>
        <strain evidence="3 4">DSM 15827</strain>
    </source>
</reference>
<dbReference type="OrthoDB" id="2624050at2"/>
<proteinExistence type="predicted"/>
<dbReference type="GO" id="GO:0071111">
    <property type="term" value="F:cyclic-guanylate-specific phosphodiesterase activity"/>
    <property type="evidence" value="ECO:0007669"/>
    <property type="project" value="InterPro"/>
</dbReference>
<dbReference type="PROSITE" id="PS50883">
    <property type="entry name" value="EAL"/>
    <property type="match status" value="1"/>
</dbReference>
<feature type="transmembrane region" description="Helical" evidence="1">
    <location>
        <begin position="171"/>
        <end position="189"/>
    </location>
</feature>
<dbReference type="Proteomes" id="UP000198556">
    <property type="component" value="Unassembled WGS sequence"/>
</dbReference>
<keyword evidence="1" id="KW-0812">Transmembrane</keyword>
<feature type="transmembrane region" description="Helical" evidence="1">
    <location>
        <begin position="113"/>
        <end position="134"/>
    </location>
</feature>
<evidence type="ECO:0000313" key="4">
    <source>
        <dbReference type="Proteomes" id="UP000198556"/>
    </source>
</evidence>
<accession>A0A1H9ISY3</accession>
<evidence type="ECO:0000256" key="1">
    <source>
        <dbReference type="SAM" id="Phobius"/>
    </source>
</evidence>
<dbReference type="EMBL" id="FOGF01000006">
    <property type="protein sequence ID" value="SEQ77515.1"/>
    <property type="molecule type" value="Genomic_DNA"/>
</dbReference>
<dbReference type="STRING" id="137733.SAMN05421767_10674"/>
<dbReference type="Gene3D" id="3.20.20.450">
    <property type="entry name" value="EAL domain"/>
    <property type="match status" value="1"/>
</dbReference>
<feature type="transmembrane region" description="Helical" evidence="1">
    <location>
        <begin position="43"/>
        <end position="61"/>
    </location>
</feature>
<dbReference type="SMART" id="SM00052">
    <property type="entry name" value="EAL"/>
    <property type="match status" value="1"/>
</dbReference>
<evidence type="ECO:0000313" key="3">
    <source>
        <dbReference type="EMBL" id="SEQ77515.1"/>
    </source>
</evidence>
<dbReference type="SUPFAM" id="SSF141868">
    <property type="entry name" value="EAL domain-like"/>
    <property type="match status" value="1"/>
</dbReference>
<organism evidence="3 4">
    <name type="scientific">Granulicatella balaenopterae</name>
    <dbReference type="NCBI Taxonomy" id="137733"/>
    <lineage>
        <taxon>Bacteria</taxon>
        <taxon>Bacillati</taxon>
        <taxon>Bacillota</taxon>
        <taxon>Bacilli</taxon>
        <taxon>Lactobacillales</taxon>
        <taxon>Carnobacteriaceae</taxon>
        <taxon>Granulicatella</taxon>
    </lineage>
</organism>
<keyword evidence="1" id="KW-0472">Membrane</keyword>
<dbReference type="Pfam" id="PF00563">
    <property type="entry name" value="EAL"/>
    <property type="match status" value="1"/>
</dbReference>
<gene>
    <name evidence="3" type="ORF">SAMN05421767_10674</name>
</gene>
<dbReference type="AlphaFoldDB" id="A0A1H9ISY3"/>
<sequence>MFEYLLQDSVILISIILTELAFLRYYHAQNPLPLKRNEIVSRLFRAIVLLSIVDFVVTVFVQDRMFKEQIGLLYGLISVYYLMYQHLFTHILEYILAKCHKYKYLEMLQKKSYLLLVFVAIVLMMNYYFGNMFYLVSTGVYIDGRYYMLLQAIPIMILVYSMVISFKERHLGVFYAMLVLAVGTIMQHFTNTIALEICIVFSVNLLYVTTESPFFFESENIKGVYNTKGFIALINQYKQTKQDFYVYGISIQNFDSLKKRYGSTDFYIGLQSFSQWLKEVNQEGYLFYTNNQCFNIITTTALDTEDLAQDIYERTKKSFKIHQNEMYIWAKFLTVKTNSAYCLNGSDIINAEQFALDIYAEKDFQLAVGDKIFAQLNYNTQVEEAIQRSIDQHNIEIYIQPIYNPSTKKIEGGEILTRINDEQLGLIMPNDFISLAEKNGSIFELSLLIFEETCHYLSQNDLESQGIKFINVNCSPVQFQNINLVTELKGISDKYGVFFSIFDFEVTESNMNSENLLKNHIAKMKEYHATASLDDFGTGGSDIFRLTSYDFTLAKLDKSLVWKYFDRKTNILVDIISMFKNENLQIVAEGVETKEMADELAILGCDYLQGYFFSKPLPAEEFLDFVKNYHQKQE</sequence>
<feature type="domain" description="EAL" evidence="2">
    <location>
        <begin position="379"/>
        <end position="630"/>
    </location>
</feature>
<keyword evidence="1" id="KW-1133">Transmembrane helix</keyword>
<evidence type="ECO:0000259" key="2">
    <source>
        <dbReference type="PROSITE" id="PS50883"/>
    </source>
</evidence>